<organism evidence="1 2">
    <name type="scientific">Candidatus Brocadia fulgida</name>
    <dbReference type="NCBI Taxonomy" id="380242"/>
    <lineage>
        <taxon>Bacteria</taxon>
        <taxon>Pseudomonadati</taxon>
        <taxon>Planctomycetota</taxon>
        <taxon>Candidatus Brocadiia</taxon>
        <taxon>Candidatus Brocadiales</taxon>
        <taxon>Candidatus Brocadiaceae</taxon>
        <taxon>Candidatus Brocadia</taxon>
    </lineage>
</organism>
<evidence type="ECO:0000313" key="1">
    <source>
        <dbReference type="EMBL" id="KKO20857.1"/>
    </source>
</evidence>
<accession>A0A0M2UYD4</accession>
<reference evidence="1 2" key="1">
    <citation type="journal article" date="2013" name="BMC Microbiol.">
        <title>Identification of the type II cytochrome c maturation pathway in anammox bacteria by comparative genomics.</title>
        <authorList>
            <person name="Ferousi C."/>
            <person name="Speth D.R."/>
            <person name="Reimann J."/>
            <person name="Op den Camp H.J."/>
            <person name="Allen J.W."/>
            <person name="Keltjens J.T."/>
            <person name="Jetten M.S."/>
        </authorList>
    </citation>
    <scope>NUCLEOTIDE SEQUENCE [LARGE SCALE GENOMIC DNA]</scope>
    <source>
        <strain evidence="1">RU1</strain>
    </source>
</reference>
<proteinExistence type="predicted"/>
<evidence type="ECO:0000313" key="2">
    <source>
        <dbReference type="Proteomes" id="UP000034954"/>
    </source>
</evidence>
<name>A0A0M2UYD4_9BACT</name>
<gene>
    <name evidence="1" type="ORF">BROFUL_00415</name>
</gene>
<comment type="caution">
    <text evidence="1">The sequence shown here is derived from an EMBL/GenBank/DDBJ whole genome shotgun (WGS) entry which is preliminary data.</text>
</comment>
<protein>
    <submittedName>
        <fullName evidence="1">Uncharacterized protein</fullName>
    </submittedName>
</protein>
<dbReference type="Proteomes" id="UP000034954">
    <property type="component" value="Unassembled WGS sequence"/>
</dbReference>
<dbReference type="AlphaFoldDB" id="A0A0M2UYD4"/>
<sequence length="33" mass="3884">MILNTGIYDANALFNQRLRFPYFVLGYRANTVM</sequence>
<dbReference type="EMBL" id="LAQJ01000056">
    <property type="protein sequence ID" value="KKO20857.1"/>
    <property type="molecule type" value="Genomic_DNA"/>
</dbReference>
<keyword evidence="2" id="KW-1185">Reference proteome</keyword>